<dbReference type="CDD" id="cd17059">
    <property type="entry name" value="Ubl_OTU1"/>
    <property type="match status" value="1"/>
</dbReference>
<keyword evidence="9" id="KW-0963">Cytoplasm</keyword>
<dbReference type="PROSITE" id="PS50802">
    <property type="entry name" value="OTU"/>
    <property type="match status" value="1"/>
</dbReference>
<dbReference type="OrthoDB" id="65596at2759"/>
<gene>
    <name evidence="12" type="ORF">MELIAE_LOCUS9265</name>
</gene>
<comment type="subcellular location">
    <subcellularLocation>
        <location evidence="9">Cytoplasm</location>
    </subcellularLocation>
</comment>
<dbReference type="InterPro" id="IPR057766">
    <property type="entry name" value="Znf-C2H2_OTU1-like_C"/>
</dbReference>
<keyword evidence="8" id="KW-0862">Zinc</keyword>
<dbReference type="InterPro" id="IPR038765">
    <property type="entry name" value="Papain-like_cys_pep_sf"/>
</dbReference>
<evidence type="ECO:0000256" key="7">
    <source>
        <dbReference type="ARBA" id="ARBA00022807"/>
    </source>
</evidence>
<evidence type="ECO:0000256" key="5">
    <source>
        <dbReference type="ARBA" id="ARBA00022786"/>
    </source>
</evidence>
<reference evidence="12" key="1">
    <citation type="submission" date="2021-12" db="EMBL/GenBank/DDBJ databases">
        <authorList>
            <person name="King R."/>
        </authorList>
    </citation>
    <scope>NUCLEOTIDE SEQUENCE</scope>
</reference>
<keyword evidence="6 9" id="KW-0378">Hydrolase</keyword>
<dbReference type="PANTHER" id="PTHR13312">
    <property type="entry name" value="HIV-INDUCED PROTEIN-7-LIKE PROTEASE"/>
    <property type="match status" value="1"/>
</dbReference>
<dbReference type="Pfam" id="PF21403">
    <property type="entry name" value="OTU1_UBXL"/>
    <property type="match status" value="1"/>
</dbReference>
<dbReference type="EC" id="3.4.19.12" evidence="9"/>
<feature type="compositionally biased region" description="Low complexity" evidence="10">
    <location>
        <begin position="86"/>
        <end position="107"/>
    </location>
</feature>
<accession>A0A9P0FKL9</accession>
<dbReference type="GO" id="GO:0005829">
    <property type="term" value="C:cytosol"/>
    <property type="evidence" value="ECO:0007669"/>
    <property type="project" value="TreeGrafter"/>
</dbReference>
<dbReference type="GO" id="GO:0036503">
    <property type="term" value="P:ERAD pathway"/>
    <property type="evidence" value="ECO:0007669"/>
    <property type="project" value="TreeGrafter"/>
</dbReference>
<keyword evidence="13" id="KW-1185">Reference proteome</keyword>
<feature type="region of interest" description="Disordered" evidence="10">
    <location>
        <begin position="77"/>
        <end position="107"/>
    </location>
</feature>
<evidence type="ECO:0000313" key="13">
    <source>
        <dbReference type="Proteomes" id="UP001154078"/>
    </source>
</evidence>
<dbReference type="GO" id="GO:0030968">
    <property type="term" value="P:endoplasmic reticulum unfolded protein response"/>
    <property type="evidence" value="ECO:0007669"/>
    <property type="project" value="TreeGrafter"/>
</dbReference>
<keyword evidence="5 9" id="KW-0833">Ubl conjugation pathway</keyword>
<dbReference type="Pfam" id="PF24560">
    <property type="entry name" value="zf-C2H2_OTU1_C"/>
    <property type="match status" value="1"/>
</dbReference>
<keyword evidence="4" id="KW-0863">Zinc-finger</keyword>
<evidence type="ECO:0000256" key="6">
    <source>
        <dbReference type="ARBA" id="ARBA00022801"/>
    </source>
</evidence>
<evidence type="ECO:0000256" key="9">
    <source>
        <dbReference type="RuleBase" id="RU367104"/>
    </source>
</evidence>
<dbReference type="GO" id="GO:0016579">
    <property type="term" value="P:protein deubiquitination"/>
    <property type="evidence" value="ECO:0007669"/>
    <property type="project" value="TreeGrafter"/>
</dbReference>
<dbReference type="GO" id="GO:0008270">
    <property type="term" value="F:zinc ion binding"/>
    <property type="evidence" value="ECO:0007669"/>
    <property type="project" value="UniProtKB-KW"/>
</dbReference>
<sequence>MAGIALKVKTKTEQQILNNLTQETTVKELKTILSTISKIPENRLMVLSGYPPKSIDISQDGVKLKDTQIKSGDILILEEKPEEQQPSKTQPQQSKSQPQPFKSQPTPVDYRAHVLEPTENCPGILMKQVVPADNSCLFSSIHFVLNGKVEDSSVVAPSMRQIIAETVAKDLINYSEAILGKPNDEYCAWILDNNSWGGAIELAVLSNYFGVEIAVVDTINAIINRFGEDQSYAHRVFLMFDGIHYDPLYLEPLDGSKIQTIFPSDDERVLRDAEQLAIEAKSSRQYTDVNKFTLKCMICNVMLKGQLQAQQHASSTGHMNFGEV</sequence>
<feature type="domain" description="OTU" evidence="11">
    <location>
        <begin position="125"/>
        <end position="251"/>
    </location>
</feature>
<dbReference type="InterPro" id="IPR003323">
    <property type="entry name" value="OTU_dom"/>
</dbReference>
<evidence type="ECO:0000259" key="11">
    <source>
        <dbReference type="PROSITE" id="PS50802"/>
    </source>
</evidence>
<dbReference type="CDD" id="cd22745">
    <property type="entry name" value="OTU_OTU1"/>
    <property type="match status" value="1"/>
</dbReference>
<dbReference type="SUPFAM" id="SSF54001">
    <property type="entry name" value="Cysteine proteinases"/>
    <property type="match status" value="1"/>
</dbReference>
<evidence type="ECO:0000256" key="1">
    <source>
        <dbReference type="ARBA" id="ARBA00000707"/>
    </source>
</evidence>
<dbReference type="AlphaFoldDB" id="A0A9P0FKL9"/>
<dbReference type="FunFam" id="3.10.20.90:FF:000096">
    <property type="entry name" value="Ubiquitin thioesterase OTU1"/>
    <property type="match status" value="1"/>
</dbReference>
<dbReference type="Gene3D" id="3.10.20.90">
    <property type="entry name" value="Phosphatidylinositol 3-kinase Catalytic Subunit, Chain A, domain 1"/>
    <property type="match status" value="1"/>
</dbReference>
<dbReference type="InterPro" id="IPR029071">
    <property type="entry name" value="Ubiquitin-like_domsf"/>
</dbReference>
<evidence type="ECO:0000256" key="2">
    <source>
        <dbReference type="ARBA" id="ARBA00022670"/>
    </source>
</evidence>
<evidence type="ECO:0000256" key="4">
    <source>
        <dbReference type="ARBA" id="ARBA00022771"/>
    </source>
</evidence>
<dbReference type="InterPro" id="IPR048857">
    <property type="entry name" value="OTU1_Ubl"/>
</dbReference>
<keyword evidence="2" id="KW-0645">Protease</keyword>
<keyword evidence="7 9" id="KW-0788">Thiol protease</keyword>
<dbReference type="GO" id="GO:0005634">
    <property type="term" value="C:nucleus"/>
    <property type="evidence" value="ECO:0007669"/>
    <property type="project" value="TreeGrafter"/>
</dbReference>
<evidence type="ECO:0000256" key="3">
    <source>
        <dbReference type="ARBA" id="ARBA00022723"/>
    </source>
</evidence>
<evidence type="ECO:0000313" key="12">
    <source>
        <dbReference type="EMBL" id="CAH0559106.1"/>
    </source>
</evidence>
<dbReference type="Gene3D" id="3.90.70.80">
    <property type="match status" value="1"/>
</dbReference>
<dbReference type="PANTHER" id="PTHR13312:SF0">
    <property type="entry name" value="UBIQUITIN THIOESTERASE OTU1"/>
    <property type="match status" value="1"/>
</dbReference>
<keyword evidence="3" id="KW-0479">Metal-binding</keyword>
<dbReference type="GO" id="GO:0004843">
    <property type="term" value="F:cysteine-type deubiquitinase activity"/>
    <property type="evidence" value="ECO:0007669"/>
    <property type="project" value="UniProtKB-UniRule"/>
</dbReference>
<dbReference type="EMBL" id="OV121137">
    <property type="protein sequence ID" value="CAH0559106.1"/>
    <property type="molecule type" value="Genomic_DNA"/>
</dbReference>
<protein>
    <recommendedName>
        <fullName evidence="9">Ubiquitin thioesterase OTU</fullName>
        <ecNumber evidence="9">3.4.19.12</ecNumber>
    </recommendedName>
</protein>
<dbReference type="Pfam" id="PF02338">
    <property type="entry name" value="OTU"/>
    <property type="match status" value="1"/>
</dbReference>
<evidence type="ECO:0000256" key="8">
    <source>
        <dbReference type="ARBA" id="ARBA00022833"/>
    </source>
</evidence>
<evidence type="ECO:0000256" key="10">
    <source>
        <dbReference type="SAM" id="MobiDB-lite"/>
    </source>
</evidence>
<dbReference type="Proteomes" id="UP001154078">
    <property type="component" value="Chromosome 6"/>
</dbReference>
<comment type="catalytic activity">
    <reaction evidence="1 9">
        <text>Thiol-dependent hydrolysis of ester, thioester, amide, peptide and isopeptide bonds formed by the C-terminal Gly of ubiquitin (a 76-residue protein attached to proteins as an intracellular targeting signal).</text>
        <dbReference type="EC" id="3.4.19.12"/>
    </reaction>
</comment>
<dbReference type="SUPFAM" id="SSF54236">
    <property type="entry name" value="Ubiquitin-like"/>
    <property type="match status" value="1"/>
</dbReference>
<comment type="function">
    <text evidence="9">Hydrolase that can remove conjugated ubiquitin from proteins and may therefore play an important regulatory role at the level of protein turnover by preventing degradation.</text>
</comment>
<name>A0A9P0FKL9_BRAAE</name>
<proteinExistence type="predicted"/>
<organism evidence="12 13">
    <name type="scientific">Brassicogethes aeneus</name>
    <name type="common">Rape pollen beetle</name>
    <name type="synonym">Meligethes aeneus</name>
    <dbReference type="NCBI Taxonomy" id="1431903"/>
    <lineage>
        <taxon>Eukaryota</taxon>
        <taxon>Metazoa</taxon>
        <taxon>Ecdysozoa</taxon>
        <taxon>Arthropoda</taxon>
        <taxon>Hexapoda</taxon>
        <taxon>Insecta</taxon>
        <taxon>Pterygota</taxon>
        <taxon>Neoptera</taxon>
        <taxon>Endopterygota</taxon>
        <taxon>Coleoptera</taxon>
        <taxon>Polyphaga</taxon>
        <taxon>Cucujiformia</taxon>
        <taxon>Nitidulidae</taxon>
        <taxon>Meligethinae</taxon>
        <taxon>Brassicogethes</taxon>
    </lineage>
</organism>